<dbReference type="PANTHER" id="PTHR30437:SF6">
    <property type="entry name" value="TRANSCRIPTION ELONGATION FACTOR GREB"/>
    <property type="match status" value="1"/>
</dbReference>
<feature type="domain" description="Transcription elongation factor GreA/GreB C-terminal" evidence="2">
    <location>
        <begin position="81"/>
        <end position="150"/>
    </location>
</feature>
<dbReference type="GO" id="GO:0032784">
    <property type="term" value="P:regulation of DNA-templated transcription elongation"/>
    <property type="evidence" value="ECO:0007669"/>
    <property type="project" value="InterPro"/>
</dbReference>
<evidence type="ECO:0000313" key="4">
    <source>
        <dbReference type="Proteomes" id="UP000594873"/>
    </source>
</evidence>
<dbReference type="InterPro" id="IPR036953">
    <property type="entry name" value="GreA/GreB_C_sf"/>
</dbReference>
<dbReference type="Proteomes" id="UP000594873">
    <property type="component" value="Chromosome"/>
</dbReference>
<keyword evidence="3" id="KW-0251">Elongation factor</keyword>
<keyword evidence="4" id="KW-1185">Reference proteome</keyword>
<dbReference type="AlphaFoldDB" id="A0A7T2GI66"/>
<name>A0A7T2GI66_9SPHN</name>
<dbReference type="PANTHER" id="PTHR30437">
    <property type="entry name" value="TRANSCRIPTION ELONGATION FACTOR GREA"/>
    <property type="match status" value="1"/>
</dbReference>
<dbReference type="GO" id="GO:0070063">
    <property type="term" value="F:RNA polymerase binding"/>
    <property type="evidence" value="ECO:0007669"/>
    <property type="project" value="InterPro"/>
</dbReference>
<gene>
    <name evidence="3" type="ORF">IC614_08255</name>
</gene>
<evidence type="ECO:0000259" key="2">
    <source>
        <dbReference type="Pfam" id="PF01272"/>
    </source>
</evidence>
<dbReference type="GO" id="GO:0003746">
    <property type="term" value="F:translation elongation factor activity"/>
    <property type="evidence" value="ECO:0007669"/>
    <property type="project" value="UniProtKB-KW"/>
</dbReference>
<dbReference type="RefSeq" id="WP_200970872.1">
    <property type="nucleotide sequence ID" value="NZ_CP065592.1"/>
</dbReference>
<proteinExistence type="predicted"/>
<dbReference type="GO" id="GO:0006354">
    <property type="term" value="P:DNA-templated transcription elongation"/>
    <property type="evidence" value="ECO:0007669"/>
    <property type="project" value="TreeGrafter"/>
</dbReference>
<dbReference type="InterPro" id="IPR023459">
    <property type="entry name" value="Tscrpt_elong_fac_GreA/B_fam"/>
</dbReference>
<dbReference type="GO" id="GO:0003677">
    <property type="term" value="F:DNA binding"/>
    <property type="evidence" value="ECO:0007669"/>
    <property type="project" value="InterPro"/>
</dbReference>
<evidence type="ECO:0000256" key="1">
    <source>
        <dbReference type="SAM" id="MobiDB-lite"/>
    </source>
</evidence>
<dbReference type="SUPFAM" id="SSF54534">
    <property type="entry name" value="FKBP-like"/>
    <property type="match status" value="1"/>
</dbReference>
<feature type="region of interest" description="Disordered" evidence="1">
    <location>
        <begin position="1"/>
        <end position="25"/>
    </location>
</feature>
<evidence type="ECO:0000313" key="3">
    <source>
        <dbReference type="EMBL" id="QPQ54345.1"/>
    </source>
</evidence>
<sequence length="153" mass="16493">MSVAFRRESDEEHKEPRFEIPIPVGPNLVTPNGLAQIETRVAELEARIASDQDAAGLEETKRDLRYWRTRLATAQVAPPPPEGEVGFGSRVRLRHDGAVRDIAIVGDDEADPSAGLISFSAPLARAVMGAFAGEYVDFAGKAEAIEIVEIGAI</sequence>
<organism evidence="3 4">
    <name type="scientific">Allosphingosinicella flava</name>
    <dbReference type="NCBI Taxonomy" id="2771430"/>
    <lineage>
        <taxon>Bacteria</taxon>
        <taxon>Pseudomonadati</taxon>
        <taxon>Pseudomonadota</taxon>
        <taxon>Alphaproteobacteria</taxon>
        <taxon>Sphingomonadales</taxon>
        <taxon>Sphingomonadaceae</taxon>
        <taxon>Allosphingosinicella</taxon>
    </lineage>
</organism>
<reference evidence="3 4" key="1">
    <citation type="submission" date="2020-11" db="EMBL/GenBank/DDBJ databases">
        <title>Genome seq and assembly of Sphingosinicella sp.</title>
        <authorList>
            <person name="Chhetri G."/>
        </authorList>
    </citation>
    <scope>NUCLEOTIDE SEQUENCE [LARGE SCALE GENOMIC DNA]</scope>
    <source>
        <strain evidence="3 4">UDD2</strain>
    </source>
</reference>
<dbReference type="Pfam" id="PF01272">
    <property type="entry name" value="GreA_GreB"/>
    <property type="match status" value="1"/>
</dbReference>
<protein>
    <submittedName>
        <fullName evidence="3">GreA/GreB family elongation factor</fullName>
    </submittedName>
</protein>
<dbReference type="Gene3D" id="3.10.50.30">
    <property type="entry name" value="Transcription elongation factor, GreA/GreB, C-terminal domain"/>
    <property type="match status" value="1"/>
</dbReference>
<dbReference type="KEGG" id="sflv:IC614_08255"/>
<keyword evidence="3" id="KW-0648">Protein biosynthesis</keyword>
<dbReference type="EMBL" id="CP065592">
    <property type="protein sequence ID" value="QPQ54345.1"/>
    <property type="molecule type" value="Genomic_DNA"/>
</dbReference>
<feature type="compositionally biased region" description="Basic and acidic residues" evidence="1">
    <location>
        <begin position="1"/>
        <end position="18"/>
    </location>
</feature>
<accession>A0A7T2GI66</accession>
<dbReference type="InterPro" id="IPR001437">
    <property type="entry name" value="Tscrpt_elong_fac_GreA/B_C"/>
</dbReference>